<accession>A0A167C2F8</accession>
<dbReference type="InterPro" id="IPR015590">
    <property type="entry name" value="Aldehyde_DH_dom"/>
</dbReference>
<dbReference type="InterPro" id="IPR050740">
    <property type="entry name" value="Aldehyde_DH_Superfamily"/>
</dbReference>
<keyword evidence="1 3" id="KW-0560">Oxidoreductase</keyword>
<gene>
    <name evidence="5" type="primary">ALD5</name>
    <name evidence="5" type="ORF">AWJ20_3935</name>
</gene>
<evidence type="ECO:0000313" key="6">
    <source>
        <dbReference type="Proteomes" id="UP000189580"/>
    </source>
</evidence>
<dbReference type="KEGG" id="slb:AWJ20_3935"/>
<dbReference type="PROSITE" id="PS00687">
    <property type="entry name" value="ALDEHYDE_DEHYDR_GLU"/>
    <property type="match status" value="1"/>
</dbReference>
<dbReference type="PANTHER" id="PTHR43353:SF6">
    <property type="entry name" value="CYTOPLASMIC ALDEHYDE DEHYDROGENASE (EUROFUNG)"/>
    <property type="match status" value="1"/>
</dbReference>
<dbReference type="Gene3D" id="3.40.309.10">
    <property type="entry name" value="Aldehyde Dehydrogenase, Chain A, domain 2"/>
    <property type="match status" value="1"/>
</dbReference>
<protein>
    <submittedName>
        <fullName evidence="5">Aldehyde dehydrogenase (NAD(P)(+)) ALD5</fullName>
    </submittedName>
</protein>
<keyword evidence="6" id="KW-1185">Reference proteome</keyword>
<dbReference type="InterPro" id="IPR016163">
    <property type="entry name" value="Ald_DH_C"/>
</dbReference>
<name>A0A167C2F8_9ASCO</name>
<organism evidence="5 6">
    <name type="scientific">Sugiyamaella lignohabitans</name>
    <dbReference type="NCBI Taxonomy" id="796027"/>
    <lineage>
        <taxon>Eukaryota</taxon>
        <taxon>Fungi</taxon>
        <taxon>Dikarya</taxon>
        <taxon>Ascomycota</taxon>
        <taxon>Saccharomycotina</taxon>
        <taxon>Dipodascomycetes</taxon>
        <taxon>Dipodascales</taxon>
        <taxon>Trichomonascaceae</taxon>
        <taxon>Sugiyamaella</taxon>
    </lineage>
</organism>
<dbReference type="Pfam" id="PF00171">
    <property type="entry name" value="Aldedh"/>
    <property type="match status" value="1"/>
</dbReference>
<dbReference type="SUPFAM" id="SSF53720">
    <property type="entry name" value="ALDH-like"/>
    <property type="match status" value="1"/>
</dbReference>
<dbReference type="AlphaFoldDB" id="A0A167C2F8"/>
<evidence type="ECO:0000259" key="4">
    <source>
        <dbReference type="Pfam" id="PF00171"/>
    </source>
</evidence>
<feature type="active site" evidence="2">
    <location>
        <position position="241"/>
    </location>
</feature>
<proteinExistence type="inferred from homology"/>
<dbReference type="InterPro" id="IPR016162">
    <property type="entry name" value="Ald_DH_N"/>
</dbReference>
<feature type="domain" description="Aldehyde dehydrogenase" evidence="4">
    <location>
        <begin position="23"/>
        <end position="459"/>
    </location>
</feature>
<reference evidence="5 6" key="1">
    <citation type="submission" date="2016-02" db="EMBL/GenBank/DDBJ databases">
        <title>Complete genome sequence and transcriptome regulation of the pentose utilising yeast Sugiyamaella lignohabitans.</title>
        <authorList>
            <person name="Bellasio M."/>
            <person name="Peymann A."/>
            <person name="Valli M."/>
            <person name="Sipitzky M."/>
            <person name="Graf A."/>
            <person name="Sauer M."/>
            <person name="Marx H."/>
            <person name="Mattanovich D."/>
        </authorList>
    </citation>
    <scope>NUCLEOTIDE SEQUENCE [LARGE SCALE GENOMIC DNA]</scope>
    <source>
        <strain evidence="5 6">CBS 10342</strain>
    </source>
</reference>
<dbReference type="RefSeq" id="XP_018733613.1">
    <property type="nucleotide sequence ID" value="XM_018880976.1"/>
</dbReference>
<evidence type="ECO:0000256" key="1">
    <source>
        <dbReference type="ARBA" id="ARBA00023002"/>
    </source>
</evidence>
<evidence type="ECO:0000313" key="5">
    <source>
        <dbReference type="EMBL" id="ANB11136.1"/>
    </source>
</evidence>
<dbReference type="GO" id="GO:0009450">
    <property type="term" value="P:gamma-aminobutyric acid catabolic process"/>
    <property type="evidence" value="ECO:0007669"/>
    <property type="project" value="TreeGrafter"/>
</dbReference>
<dbReference type="InterPro" id="IPR029510">
    <property type="entry name" value="Ald_DH_CS_GLU"/>
</dbReference>
<dbReference type="Proteomes" id="UP000189580">
    <property type="component" value="Chromosome c"/>
</dbReference>
<dbReference type="OrthoDB" id="310895at2759"/>
<dbReference type="GeneID" id="30036011"/>
<sequence>MLRGILRSQSSQWTKGFRQTVRQYSSSKSSDIADKAVESAFKSSATWKNVPVEEKRDIFYNASKLLKERREELVKLTNQEVGIPSLFAGFFVDDAVDFMTTMGDLVTNSGYGQFLPPVKGRQPIVVREPIGPVFGIVPWNAPTILGLRAAACPLAAGCSVVVKTSEYTPLTQRLTLQTLTDAGVPEGVVNILEVPLEDSPAVVEQVISDFRIRKVNFTGSGRVGAIVAGLAGTHLKPILLELGGKAAAIVDETADFETAARNIVLGAWANSGQICMSTERIFVTKEAADGFNKAITKVSHEELNQDYLQCRQISPVNSKRIEQLAKDAVSKGATSIVNGIPKAKDGDVSKSILTNVSQDSELFDSETFAPLAFFNIVDSVDQAIDLVNSSKFGLNSSVWTADTAKGIEIARKINSGTVHINGNTVFDHGSVPHGGVKNSGFGRFNGQWGIDEFTVIKTITYPV</sequence>
<dbReference type="EMBL" id="CP014500">
    <property type="protein sequence ID" value="ANB11136.1"/>
    <property type="molecule type" value="Genomic_DNA"/>
</dbReference>
<dbReference type="GO" id="GO:0004777">
    <property type="term" value="F:succinate-semialdehyde dehydrogenase (NAD+) activity"/>
    <property type="evidence" value="ECO:0007669"/>
    <property type="project" value="TreeGrafter"/>
</dbReference>
<dbReference type="Gene3D" id="3.40.605.10">
    <property type="entry name" value="Aldehyde Dehydrogenase, Chain A, domain 1"/>
    <property type="match status" value="1"/>
</dbReference>
<evidence type="ECO:0000256" key="3">
    <source>
        <dbReference type="RuleBase" id="RU003345"/>
    </source>
</evidence>
<dbReference type="PANTHER" id="PTHR43353">
    <property type="entry name" value="SUCCINATE-SEMIALDEHYDE DEHYDROGENASE, MITOCHONDRIAL"/>
    <property type="match status" value="1"/>
</dbReference>
<evidence type="ECO:0000256" key="2">
    <source>
        <dbReference type="PROSITE-ProRule" id="PRU10007"/>
    </source>
</evidence>
<comment type="similarity">
    <text evidence="3">Belongs to the aldehyde dehydrogenase family.</text>
</comment>
<dbReference type="InterPro" id="IPR016161">
    <property type="entry name" value="Ald_DH/histidinol_DH"/>
</dbReference>